<dbReference type="Proteomes" id="UP001169862">
    <property type="component" value="Unassembled WGS sequence"/>
</dbReference>
<dbReference type="SUPFAM" id="SSF48403">
    <property type="entry name" value="Ankyrin repeat"/>
    <property type="match status" value="1"/>
</dbReference>
<dbReference type="RefSeq" id="WP_303549572.1">
    <property type="nucleotide sequence ID" value="NZ_JAUOPG010000004.1"/>
</dbReference>
<proteinExistence type="predicted"/>
<evidence type="ECO:0000313" key="2">
    <source>
        <dbReference type="Proteomes" id="UP001169862"/>
    </source>
</evidence>
<reference evidence="1" key="1">
    <citation type="submission" date="2023-07" db="EMBL/GenBank/DDBJ databases">
        <title>Genome content predicts the carbon catabolic preferences of heterotrophic bacteria.</title>
        <authorList>
            <person name="Gralka M."/>
        </authorList>
    </citation>
    <scope>NUCLEOTIDE SEQUENCE</scope>
    <source>
        <strain evidence="1">I2M16</strain>
    </source>
</reference>
<dbReference type="AlphaFoldDB" id="A0AAW7XJW6"/>
<evidence type="ECO:0008006" key="3">
    <source>
        <dbReference type="Google" id="ProtNLM"/>
    </source>
</evidence>
<evidence type="ECO:0000313" key="1">
    <source>
        <dbReference type="EMBL" id="MDO6453354.1"/>
    </source>
</evidence>
<accession>A0AAW7XJW6</accession>
<name>A0AAW7XJW6_9GAMM</name>
<dbReference type="EMBL" id="JAUOPG010000004">
    <property type="protein sequence ID" value="MDO6453354.1"/>
    <property type="molecule type" value="Genomic_DNA"/>
</dbReference>
<organism evidence="1 2">
    <name type="scientific">Neptunomonas phycophila</name>
    <dbReference type="NCBI Taxonomy" id="1572645"/>
    <lineage>
        <taxon>Bacteria</taxon>
        <taxon>Pseudomonadati</taxon>
        <taxon>Pseudomonadota</taxon>
        <taxon>Gammaproteobacteria</taxon>
        <taxon>Oceanospirillales</taxon>
        <taxon>Oceanospirillaceae</taxon>
        <taxon>Neptunomonas</taxon>
    </lineage>
</organism>
<gene>
    <name evidence="1" type="ORF">Q4490_07235</name>
</gene>
<comment type="caution">
    <text evidence="1">The sequence shown here is derived from an EMBL/GenBank/DDBJ whole genome shotgun (WGS) entry which is preliminary data.</text>
</comment>
<sequence length="151" mass="16434">MKTVSIAVILILVTAGFVFTKTSTTELIICADGSGEIYTPTPVCRWYLSTFRTAPTDVDAVRRASGIDFILNGTSANRFNIAELYIEAGLNINESPSLTPLCNAIALKQTDNVKFLLAHKATINHSKCNAIALAKSIENREMEELLEGVIK</sequence>
<dbReference type="InterPro" id="IPR036770">
    <property type="entry name" value="Ankyrin_rpt-contain_sf"/>
</dbReference>
<protein>
    <recommendedName>
        <fullName evidence="3">Ankyrin repeat domain-containing protein</fullName>
    </recommendedName>
</protein>
<dbReference type="Gene3D" id="1.25.40.20">
    <property type="entry name" value="Ankyrin repeat-containing domain"/>
    <property type="match status" value="1"/>
</dbReference>